<sequence length="106" mass="11820">MAAQKWFTKEEVEMAKLALSELPDLTEKRLTKSDVLESLREQIIELAEKKGYSADDIKISLDAAGIVTSVKSIREIMSSRKTGQRKSQKVRKLPTPPESTGNEKSA</sequence>
<evidence type="ECO:0000256" key="1">
    <source>
        <dbReference type="SAM" id="MobiDB-lite"/>
    </source>
</evidence>
<dbReference type="AlphaFoldDB" id="A0A3Q9MT87"/>
<dbReference type="EMBL" id="CP034710">
    <property type="protein sequence ID" value="AZT39583.1"/>
    <property type="molecule type" value="Genomic_DNA"/>
</dbReference>
<protein>
    <submittedName>
        <fullName evidence="2">Molybdopterin-guanine dinucleotide biosynthesis protein MobC</fullName>
    </submittedName>
</protein>
<reference evidence="2" key="1">
    <citation type="submission" date="2018-12" db="EMBL/GenBank/DDBJ databases">
        <title>Complete genome sequences of twenty non-typhoidal Salmonella isolates from Rwanda.</title>
        <authorList>
            <person name="Byukusenge M."/>
            <person name="Li L."/>
            <person name="Subhashinie K."/>
            <person name="Nzayirambaho M."/>
            <person name="Kuchipudi S.V."/>
            <person name="Jayarao B.M."/>
        </authorList>
    </citation>
    <scope>NUCLEOTIDE SEQUENCE</scope>
    <source>
        <strain evidence="2">RSE21</strain>
        <strain evidence="3">RSE40</strain>
        <plasmid evidence="2">pRSE21</plasmid>
        <plasmid evidence="3">pRSE40</plasmid>
    </source>
</reference>
<dbReference type="RefSeq" id="WP_210753613.1">
    <property type="nucleotide sequence ID" value="NZ_CP034699.1"/>
</dbReference>
<dbReference type="EMBL" id="CP034699">
    <property type="protein sequence ID" value="AZT44333.1"/>
    <property type="molecule type" value="Genomic_DNA"/>
</dbReference>
<name>A0A3Q9MT87_SALET</name>
<keyword evidence="2" id="KW-0614">Plasmid</keyword>
<feature type="compositionally biased region" description="Basic residues" evidence="1">
    <location>
        <begin position="82"/>
        <end position="92"/>
    </location>
</feature>
<geneLocation type="plasmid" evidence="3">
    <name>pRSE40</name>
</geneLocation>
<evidence type="ECO:0000313" key="2">
    <source>
        <dbReference type="EMBL" id="AZT39583.1"/>
    </source>
</evidence>
<organism evidence="2">
    <name type="scientific">Salmonella enterica subsp. enterica serovar Karamoja</name>
    <dbReference type="NCBI Taxonomy" id="2500153"/>
    <lineage>
        <taxon>Bacteria</taxon>
        <taxon>Pseudomonadati</taxon>
        <taxon>Pseudomonadota</taxon>
        <taxon>Gammaproteobacteria</taxon>
        <taxon>Enterobacterales</taxon>
        <taxon>Enterobacteriaceae</taxon>
        <taxon>Salmonella</taxon>
    </lineage>
</organism>
<proteinExistence type="predicted"/>
<evidence type="ECO:0000313" key="3">
    <source>
        <dbReference type="EMBL" id="AZT44333.1"/>
    </source>
</evidence>
<gene>
    <name evidence="3" type="ORF">EL007_24030</name>
    <name evidence="2" type="ORF">ELZ88_23800</name>
</gene>
<feature type="region of interest" description="Disordered" evidence="1">
    <location>
        <begin position="77"/>
        <end position="106"/>
    </location>
</feature>
<accession>A0A3Q9MT87</accession>
<geneLocation type="plasmid" evidence="2">
    <name>pRSE21</name>
</geneLocation>